<feature type="transmembrane region" description="Helical" evidence="5">
    <location>
        <begin position="6"/>
        <end position="30"/>
    </location>
</feature>
<comment type="subcellular location">
    <subcellularLocation>
        <location evidence="1">Membrane</location>
        <topology evidence="1">Multi-pass membrane protein</topology>
    </subcellularLocation>
</comment>
<keyword evidence="4 5" id="KW-0472">Membrane</keyword>
<feature type="transmembrane region" description="Helical" evidence="5">
    <location>
        <begin position="37"/>
        <end position="57"/>
    </location>
</feature>
<dbReference type="AlphaFoldDB" id="A0A0N8K7R7"/>
<reference evidence="7 8" key="1">
    <citation type="submission" date="2015-09" db="EMBL/GenBank/DDBJ databases">
        <title>Identification and resolution of microdiversity through metagenomic sequencing of parallel consortia.</title>
        <authorList>
            <person name="Nelson W.C."/>
            <person name="Romine M.F."/>
            <person name="Lindemann S.R."/>
        </authorList>
    </citation>
    <scope>NUCLEOTIDE SEQUENCE [LARGE SCALE GENOMIC DNA]</scope>
    <source>
        <strain evidence="7">HL-91</strain>
    </source>
</reference>
<dbReference type="OrthoDB" id="9787346at2"/>
<keyword evidence="3 5" id="KW-1133">Transmembrane helix</keyword>
<proteinExistence type="predicted"/>
<feature type="transmembrane region" description="Helical" evidence="5">
    <location>
        <begin position="226"/>
        <end position="245"/>
    </location>
</feature>
<evidence type="ECO:0000313" key="6">
    <source>
        <dbReference type="EMBL" id="CUX79786.1"/>
    </source>
</evidence>
<dbReference type="PANTHER" id="PTHR11040:SF70">
    <property type="entry name" value="OS05G0316100 PROTEIN"/>
    <property type="match status" value="1"/>
</dbReference>
<dbReference type="Proteomes" id="UP000050413">
    <property type="component" value="Unassembled WGS sequence"/>
</dbReference>
<evidence type="ECO:0000256" key="3">
    <source>
        <dbReference type="ARBA" id="ARBA00022989"/>
    </source>
</evidence>
<dbReference type="PANTHER" id="PTHR11040">
    <property type="entry name" value="ZINC/IRON TRANSPORTER"/>
    <property type="match status" value="1"/>
</dbReference>
<keyword evidence="2 5" id="KW-0812">Transmembrane</keyword>
<feature type="transmembrane region" description="Helical" evidence="5">
    <location>
        <begin position="168"/>
        <end position="188"/>
    </location>
</feature>
<dbReference type="InterPro" id="IPR003689">
    <property type="entry name" value="ZIP"/>
</dbReference>
<gene>
    <name evidence="6" type="ORF">Ga0058931_0474</name>
    <name evidence="7" type="ORF">HLUCCA05_09420</name>
</gene>
<evidence type="ECO:0000256" key="2">
    <source>
        <dbReference type="ARBA" id="ARBA00022692"/>
    </source>
</evidence>
<organism evidence="7 8">
    <name type="scientific">Roseibaca calidilacus</name>
    <dbReference type="NCBI Taxonomy" id="1666912"/>
    <lineage>
        <taxon>Bacteria</taxon>
        <taxon>Pseudomonadati</taxon>
        <taxon>Pseudomonadota</taxon>
        <taxon>Alphaproteobacteria</taxon>
        <taxon>Rhodobacterales</taxon>
        <taxon>Paracoccaceae</taxon>
        <taxon>Roseinatronobacter</taxon>
    </lineage>
</organism>
<dbReference type="STRING" id="1666912.Ga0058931_0474"/>
<evidence type="ECO:0000256" key="5">
    <source>
        <dbReference type="SAM" id="Phobius"/>
    </source>
</evidence>
<protein>
    <submittedName>
        <fullName evidence="6">Zinc transporter ZupT</fullName>
    </submittedName>
    <submittedName>
        <fullName evidence="7">Zip family Fe2+ permease</fullName>
    </submittedName>
</protein>
<evidence type="ECO:0000313" key="7">
    <source>
        <dbReference type="EMBL" id="KPP92489.1"/>
    </source>
</evidence>
<dbReference type="Proteomes" id="UP000182045">
    <property type="component" value="Unassembled WGS sequence"/>
</dbReference>
<dbReference type="EMBL" id="FBYC01000001">
    <property type="protein sequence ID" value="CUX79786.1"/>
    <property type="molecule type" value="Genomic_DNA"/>
</dbReference>
<evidence type="ECO:0000313" key="9">
    <source>
        <dbReference type="Proteomes" id="UP000182045"/>
    </source>
</evidence>
<name>A0A0N8K7R7_9RHOB</name>
<evidence type="ECO:0000256" key="1">
    <source>
        <dbReference type="ARBA" id="ARBA00004141"/>
    </source>
</evidence>
<evidence type="ECO:0000256" key="4">
    <source>
        <dbReference type="ARBA" id="ARBA00023136"/>
    </source>
</evidence>
<dbReference type="RefSeq" id="WP_072244601.1">
    <property type="nucleotide sequence ID" value="NZ_FBYC01000001.1"/>
</dbReference>
<feature type="transmembrane region" description="Helical" evidence="5">
    <location>
        <begin position="106"/>
        <end position="130"/>
    </location>
</feature>
<sequence length="246" mass="24861">MTEPTLMIVFIAALVTALATGLGALPLLAVRSMSARALAMGNALAAGLMLAASVTLVMEGFDLSGPRSVGGIVLGVLAIWLVKTLLDRKSNVSLGDMTSADAAKILMIMGVMTAHSAAEGIGVGVAFGGGRPLGDLITLAIALHNVPEGLAIALVMVPRGASVAKAGLWAVVSSLPQPLLAIPAFLFVKSFEPVLPVGLGLAAGAMLWMIFSELLPEAQEHADSSLIGVVVTLAFAAMMAATLVLG</sequence>
<feature type="transmembrane region" description="Helical" evidence="5">
    <location>
        <begin position="69"/>
        <end position="86"/>
    </location>
</feature>
<dbReference type="GO" id="GO:0005385">
    <property type="term" value="F:zinc ion transmembrane transporter activity"/>
    <property type="evidence" value="ECO:0007669"/>
    <property type="project" value="TreeGrafter"/>
</dbReference>
<feature type="transmembrane region" description="Helical" evidence="5">
    <location>
        <begin position="194"/>
        <end position="214"/>
    </location>
</feature>
<reference evidence="6 9" key="2">
    <citation type="submission" date="2016-01" db="EMBL/GenBank/DDBJ databases">
        <authorList>
            <person name="Varghese N."/>
        </authorList>
    </citation>
    <scope>NUCLEOTIDE SEQUENCE [LARGE SCALE GENOMIC DNA]</scope>
    <source>
        <strain evidence="6 9">HL-91</strain>
    </source>
</reference>
<dbReference type="GO" id="GO:0016020">
    <property type="term" value="C:membrane"/>
    <property type="evidence" value="ECO:0007669"/>
    <property type="project" value="UniProtKB-SubCell"/>
</dbReference>
<dbReference type="Pfam" id="PF02535">
    <property type="entry name" value="Zip"/>
    <property type="match status" value="1"/>
</dbReference>
<dbReference type="EMBL" id="LJSG01000012">
    <property type="protein sequence ID" value="KPP92489.1"/>
    <property type="molecule type" value="Genomic_DNA"/>
</dbReference>
<dbReference type="PATRIC" id="fig|1666912.4.peg.1025"/>
<accession>A0A0N8K7R7</accession>
<keyword evidence="9" id="KW-1185">Reference proteome</keyword>
<comment type="caution">
    <text evidence="7">The sequence shown here is derived from an EMBL/GenBank/DDBJ whole genome shotgun (WGS) entry which is preliminary data.</text>
</comment>
<evidence type="ECO:0000313" key="8">
    <source>
        <dbReference type="Proteomes" id="UP000050413"/>
    </source>
</evidence>